<keyword evidence="2" id="KW-1185">Reference proteome</keyword>
<accession>A0A1L8D3S3</accession>
<protein>
    <submittedName>
        <fullName evidence="1">Uncharacterized protein</fullName>
    </submittedName>
</protein>
<dbReference type="Proteomes" id="UP000187338">
    <property type="component" value="Unassembled WGS sequence"/>
</dbReference>
<comment type="caution">
    <text evidence="1">The sequence shown here is derived from an EMBL/GenBank/DDBJ whole genome shotgun (WGS) entry which is preliminary data.</text>
</comment>
<name>A0A1L8D3S3_9THEO</name>
<dbReference type="AlphaFoldDB" id="A0A1L8D3S3"/>
<gene>
    <name evidence="1" type="ORF">ciss_17560</name>
</gene>
<evidence type="ECO:0000313" key="1">
    <source>
        <dbReference type="EMBL" id="GAV25823.1"/>
    </source>
</evidence>
<reference evidence="2" key="1">
    <citation type="submission" date="2016-12" db="EMBL/GenBank/DDBJ databases">
        <title>Draft Genome Sequences od Carboxydothermus pertinax and islandicus, Hydrogenogenic Carboxydotrophic Bacteria.</title>
        <authorList>
            <person name="Fukuyama Y."/>
            <person name="Ohmae K."/>
            <person name="Yoneda Y."/>
            <person name="Yoshida T."/>
            <person name="Sako Y."/>
        </authorList>
    </citation>
    <scope>NUCLEOTIDE SEQUENCE [LARGE SCALE GENOMIC DNA]</scope>
    <source>
        <strain evidence="2">SET</strain>
    </source>
</reference>
<dbReference type="EMBL" id="BDJL01000081">
    <property type="protein sequence ID" value="GAV25823.1"/>
    <property type="molecule type" value="Genomic_DNA"/>
</dbReference>
<sequence length="54" mass="6501">MYTGICRLGEFNMFYLVSWSYGEEEVFYKFVSEEELNQVLEEDKNYIITPVYLA</sequence>
<evidence type="ECO:0000313" key="2">
    <source>
        <dbReference type="Proteomes" id="UP000187338"/>
    </source>
</evidence>
<proteinExistence type="predicted"/>
<organism evidence="1 2">
    <name type="scientific">Carboxydothermus islandicus</name>
    <dbReference type="NCBI Taxonomy" id="661089"/>
    <lineage>
        <taxon>Bacteria</taxon>
        <taxon>Bacillati</taxon>
        <taxon>Bacillota</taxon>
        <taxon>Clostridia</taxon>
        <taxon>Thermoanaerobacterales</taxon>
        <taxon>Thermoanaerobacteraceae</taxon>
        <taxon>Carboxydothermus</taxon>
    </lineage>
</organism>